<keyword evidence="3" id="KW-1185">Reference proteome</keyword>
<dbReference type="Gene3D" id="3.90.25.10">
    <property type="entry name" value="UDP-galactose 4-epimerase, domain 1"/>
    <property type="match status" value="1"/>
</dbReference>
<dbReference type="InterPro" id="IPR051604">
    <property type="entry name" value="Ergot_Alk_Oxidoreductase"/>
</dbReference>
<dbReference type="SUPFAM" id="SSF51735">
    <property type="entry name" value="NAD(P)-binding Rossmann-fold domains"/>
    <property type="match status" value="1"/>
</dbReference>
<reference evidence="2 3" key="1">
    <citation type="submission" date="2023-07" db="EMBL/GenBank/DDBJ databases">
        <title>Sequencing the genomes of 1000 actinobacteria strains.</title>
        <authorList>
            <person name="Klenk H.-P."/>
        </authorList>
    </citation>
    <scope>NUCLEOTIDE SEQUENCE [LARGE SCALE GENOMIC DNA]</scope>
    <source>
        <strain evidence="2 3">DSM 44710</strain>
    </source>
</reference>
<accession>A0ABT9MSD6</accession>
<dbReference type="PANTHER" id="PTHR43162">
    <property type="match status" value="1"/>
</dbReference>
<name>A0ABT9MSD6_9ACTN</name>
<dbReference type="InterPro" id="IPR036291">
    <property type="entry name" value="NAD(P)-bd_dom_sf"/>
</dbReference>
<dbReference type="RefSeq" id="WP_306829502.1">
    <property type="nucleotide sequence ID" value="NZ_JAUSRA010000001.1"/>
</dbReference>
<dbReference type="EMBL" id="JAUSRA010000001">
    <property type="protein sequence ID" value="MDP9794354.1"/>
    <property type="molecule type" value="Genomic_DNA"/>
</dbReference>
<sequence length="284" mass="30424">MPILVTGATGTVGGALVRHLVHDGHEVRALTRDPSSPAARALPPSVEVVDGDFDDPPSLVPALRGVTRMHLVAMGGVLGPAGAEVIALAEEAGVRRLVHLGHDDFSRDDDDPLETSHRSLRRVIEGSTLEWTHLFPGEFAANTWEWAASIRSSGVVRAPFPDWNSSLVHEADVAAVAAAALLGDGHAGRVYMPTGPVAIRRTDAVRAIGAAIGREIAFVPLTPDEARAEWAPTLPPIVIDWFLEMGRDPDNNAWVSPDVETVTGHPGRPFPTWAHDHAADFRLR</sequence>
<dbReference type="Gene3D" id="3.40.50.720">
    <property type="entry name" value="NAD(P)-binding Rossmann-like Domain"/>
    <property type="match status" value="1"/>
</dbReference>
<dbReference type="InterPro" id="IPR008030">
    <property type="entry name" value="NmrA-like"/>
</dbReference>
<comment type="caution">
    <text evidence="2">The sequence shown here is derived from an EMBL/GenBank/DDBJ whole genome shotgun (WGS) entry which is preliminary data.</text>
</comment>
<proteinExistence type="predicted"/>
<dbReference type="PANTHER" id="PTHR43162:SF1">
    <property type="entry name" value="PRESTALK A DIFFERENTIATION PROTEIN A"/>
    <property type="match status" value="1"/>
</dbReference>
<organism evidence="2 3">
    <name type="scientific">Catenuloplanes nepalensis</name>
    <dbReference type="NCBI Taxonomy" id="587533"/>
    <lineage>
        <taxon>Bacteria</taxon>
        <taxon>Bacillati</taxon>
        <taxon>Actinomycetota</taxon>
        <taxon>Actinomycetes</taxon>
        <taxon>Micromonosporales</taxon>
        <taxon>Micromonosporaceae</taxon>
        <taxon>Catenuloplanes</taxon>
    </lineage>
</organism>
<protein>
    <submittedName>
        <fullName evidence="2">Uncharacterized protein YbjT (DUF2867 family)</fullName>
    </submittedName>
</protein>
<feature type="domain" description="NmrA-like" evidence="1">
    <location>
        <begin position="3"/>
        <end position="222"/>
    </location>
</feature>
<evidence type="ECO:0000259" key="1">
    <source>
        <dbReference type="Pfam" id="PF05368"/>
    </source>
</evidence>
<gene>
    <name evidence="2" type="ORF">J2S43_002866</name>
</gene>
<dbReference type="Proteomes" id="UP001240984">
    <property type="component" value="Unassembled WGS sequence"/>
</dbReference>
<dbReference type="Pfam" id="PF05368">
    <property type="entry name" value="NmrA"/>
    <property type="match status" value="1"/>
</dbReference>
<evidence type="ECO:0000313" key="3">
    <source>
        <dbReference type="Proteomes" id="UP001240984"/>
    </source>
</evidence>
<evidence type="ECO:0000313" key="2">
    <source>
        <dbReference type="EMBL" id="MDP9794354.1"/>
    </source>
</evidence>